<feature type="compositionally biased region" description="Polar residues" evidence="6">
    <location>
        <begin position="456"/>
        <end position="470"/>
    </location>
</feature>
<evidence type="ECO:0000313" key="8">
    <source>
        <dbReference type="EMBL" id="BCZ17883.1"/>
    </source>
</evidence>
<dbReference type="NCBIfam" id="NF004496">
    <property type="entry name" value="PRK05842.1"/>
    <property type="match status" value="1"/>
</dbReference>
<keyword evidence="9" id="KW-1185">Reference proteome</keyword>
<feature type="region of interest" description="Disordered" evidence="6">
    <location>
        <begin position="1"/>
        <end position="20"/>
    </location>
</feature>
<sequence>MPIDLAEVTGQKAAMEKKKHEPKIANGLDKDAFMKLFLEQLKNQDPTAPMETDKIISQTAQLSQVEMQEENKKAMKEVADAMQSTRDTNKSLKDFQGKLKETLDHLDQGVDNTLKSNLAMTQASGLNSVSMIGKIAETDVKGINVTKGKVEFSLYFDEPIKNSEGNTGVQIFDKDKQLVRTLSLKSKEGEGGYVRFEWDGLNDQGKPVAPGTYEVFAEYNLDPKSNKYLHTRIGRGEVQSVVFEKGKPMLRMGEMILPMDSALEFYDRNTTRQEKEQRENAVHFIPQNPPKPQAPAQVAKPTNPNNTPSLAKIPTASHAGTAQGVKPTNPAHAQNGLNAMPHSSQAHNPSHSPLSQPSHASLAHNPPSPSLARTNNPLEQTPNHASGLNATPHTNAFNPQSHTSPTARATQNSRPMQDFNHTNTASTASHATPTPHASTAPHASVAQVPHRPNPLEQASTHTNPTSKSFA</sequence>
<proteinExistence type="inferred from homology"/>
<organism evidence="8 9">
    <name type="scientific">Helicobacter gastrocanis</name>
    <dbReference type="NCBI Taxonomy" id="2849641"/>
    <lineage>
        <taxon>Bacteria</taxon>
        <taxon>Pseudomonadati</taxon>
        <taxon>Campylobacterota</taxon>
        <taxon>Epsilonproteobacteria</taxon>
        <taxon>Campylobacterales</taxon>
        <taxon>Helicobacteraceae</taxon>
        <taxon>Helicobacter</taxon>
    </lineage>
</organism>
<evidence type="ECO:0000256" key="2">
    <source>
        <dbReference type="ARBA" id="ARBA00016013"/>
    </source>
</evidence>
<protein>
    <recommendedName>
        <fullName evidence="2 5">Basal-body rod modification protein FlgD</fullName>
    </recommendedName>
</protein>
<dbReference type="Pfam" id="PF13860">
    <property type="entry name" value="FlgD_ig"/>
    <property type="match status" value="1"/>
</dbReference>
<dbReference type="Pfam" id="PF03963">
    <property type="entry name" value="FlgD"/>
    <property type="match status" value="1"/>
</dbReference>
<evidence type="ECO:0000313" key="9">
    <source>
        <dbReference type="Proteomes" id="UP000826775"/>
    </source>
</evidence>
<reference evidence="8 9" key="1">
    <citation type="submission" date="2021-07" db="EMBL/GenBank/DDBJ databases">
        <title>Novel Helicobacter sp. Isolated from a dog.</title>
        <authorList>
            <person name="Rimbara E."/>
            <person name="Suzuki M."/>
        </authorList>
    </citation>
    <scope>NUCLEOTIDE SEQUENCE [LARGE SCALE GENOMIC DNA]</scope>
    <source>
        <strain evidence="9">NHP19-003</strain>
    </source>
</reference>
<feature type="domain" description="FlgD/Vpr Ig-like" evidence="7">
    <location>
        <begin position="146"/>
        <end position="219"/>
    </location>
</feature>
<evidence type="ECO:0000256" key="1">
    <source>
        <dbReference type="ARBA" id="ARBA00010577"/>
    </source>
</evidence>
<feature type="compositionally biased region" description="Polar residues" evidence="6">
    <location>
        <begin position="331"/>
        <end position="359"/>
    </location>
</feature>
<comment type="similarity">
    <text evidence="1 5">Belongs to the FlgD family.</text>
</comment>
<evidence type="ECO:0000256" key="3">
    <source>
        <dbReference type="ARBA" id="ARBA00022795"/>
    </source>
</evidence>
<feature type="compositionally biased region" description="Low complexity" evidence="6">
    <location>
        <begin position="420"/>
        <end position="444"/>
    </location>
</feature>
<gene>
    <name evidence="8" type="ORF">NHP190003_11650</name>
</gene>
<name>A0ABM7SE01_9HELI</name>
<feature type="region of interest" description="Disordered" evidence="6">
    <location>
        <begin position="284"/>
        <end position="470"/>
    </location>
</feature>
<accession>A0ABM7SE01</accession>
<comment type="function">
    <text evidence="4 5">Required for flagellar hook formation. May act as a scaffolding protein.</text>
</comment>
<feature type="compositionally biased region" description="Polar residues" evidence="6">
    <location>
        <begin position="371"/>
        <end position="415"/>
    </location>
</feature>
<keyword evidence="3 5" id="KW-1005">Bacterial flagellum biogenesis</keyword>
<evidence type="ECO:0000256" key="4">
    <source>
        <dbReference type="ARBA" id="ARBA00024746"/>
    </source>
</evidence>
<dbReference type="InterPro" id="IPR025965">
    <property type="entry name" value="FlgD/Vpr_Ig-like"/>
</dbReference>
<dbReference type="EMBL" id="AP024814">
    <property type="protein sequence ID" value="BCZ17883.1"/>
    <property type="molecule type" value="Genomic_DNA"/>
</dbReference>
<dbReference type="InterPro" id="IPR005648">
    <property type="entry name" value="FlgD"/>
</dbReference>
<dbReference type="RefSeq" id="WP_221279166.1">
    <property type="nucleotide sequence ID" value="NZ_AP024814.1"/>
</dbReference>
<dbReference type="Proteomes" id="UP000826775">
    <property type="component" value="Chromosome"/>
</dbReference>
<evidence type="ECO:0000256" key="5">
    <source>
        <dbReference type="RuleBase" id="RU362076"/>
    </source>
</evidence>
<evidence type="ECO:0000256" key="6">
    <source>
        <dbReference type="SAM" id="MobiDB-lite"/>
    </source>
</evidence>
<dbReference type="Gene3D" id="2.60.40.4070">
    <property type="match status" value="1"/>
</dbReference>
<evidence type="ECO:0000259" key="7">
    <source>
        <dbReference type="Pfam" id="PF13860"/>
    </source>
</evidence>